<organism evidence="3 4">
    <name type="scientific">Pilimelia columellifera subsp. columellifera</name>
    <dbReference type="NCBI Taxonomy" id="706583"/>
    <lineage>
        <taxon>Bacteria</taxon>
        <taxon>Bacillati</taxon>
        <taxon>Actinomycetota</taxon>
        <taxon>Actinomycetes</taxon>
        <taxon>Micromonosporales</taxon>
        <taxon>Micromonosporaceae</taxon>
        <taxon>Pilimelia</taxon>
    </lineage>
</organism>
<feature type="transmembrane region" description="Helical" evidence="2">
    <location>
        <begin position="373"/>
        <end position="396"/>
    </location>
</feature>
<dbReference type="EMBL" id="BAAARY010000010">
    <property type="protein sequence ID" value="GAA2524669.1"/>
    <property type="molecule type" value="Genomic_DNA"/>
</dbReference>
<feature type="transmembrane region" description="Helical" evidence="2">
    <location>
        <begin position="52"/>
        <end position="70"/>
    </location>
</feature>
<evidence type="ECO:0000256" key="1">
    <source>
        <dbReference type="SAM" id="MobiDB-lite"/>
    </source>
</evidence>
<feature type="transmembrane region" description="Helical" evidence="2">
    <location>
        <begin position="250"/>
        <end position="266"/>
    </location>
</feature>
<keyword evidence="3" id="KW-0808">Transferase</keyword>
<feature type="transmembrane region" description="Helical" evidence="2">
    <location>
        <begin position="118"/>
        <end position="138"/>
    </location>
</feature>
<reference evidence="3 4" key="1">
    <citation type="journal article" date="2019" name="Int. J. Syst. Evol. Microbiol.">
        <title>The Global Catalogue of Microorganisms (GCM) 10K type strain sequencing project: providing services to taxonomists for standard genome sequencing and annotation.</title>
        <authorList>
            <consortium name="The Broad Institute Genomics Platform"/>
            <consortium name="The Broad Institute Genome Sequencing Center for Infectious Disease"/>
            <person name="Wu L."/>
            <person name="Ma J."/>
        </authorList>
    </citation>
    <scope>NUCLEOTIDE SEQUENCE [LARGE SCALE GENOMIC DNA]</scope>
    <source>
        <strain evidence="3 4">JCM 3367</strain>
    </source>
</reference>
<accession>A0ABN3NL50</accession>
<feature type="region of interest" description="Disordered" evidence="1">
    <location>
        <begin position="1"/>
        <end position="40"/>
    </location>
</feature>
<feature type="transmembrane region" description="Helical" evidence="2">
    <location>
        <begin position="169"/>
        <end position="188"/>
    </location>
</feature>
<feature type="transmembrane region" description="Helical" evidence="2">
    <location>
        <begin position="278"/>
        <end position="298"/>
    </location>
</feature>
<feature type="transmembrane region" description="Helical" evidence="2">
    <location>
        <begin position="448"/>
        <end position="469"/>
    </location>
</feature>
<keyword evidence="2" id="KW-0472">Membrane</keyword>
<feature type="transmembrane region" description="Helical" evidence="2">
    <location>
        <begin position="416"/>
        <end position="436"/>
    </location>
</feature>
<feature type="compositionally biased region" description="Pro residues" evidence="1">
    <location>
        <begin position="25"/>
        <end position="38"/>
    </location>
</feature>
<name>A0ABN3NL50_9ACTN</name>
<keyword evidence="4" id="KW-1185">Reference proteome</keyword>
<feature type="transmembrane region" description="Helical" evidence="2">
    <location>
        <begin position="194"/>
        <end position="214"/>
    </location>
</feature>
<proteinExistence type="predicted"/>
<dbReference type="GO" id="GO:0016740">
    <property type="term" value="F:transferase activity"/>
    <property type="evidence" value="ECO:0007669"/>
    <property type="project" value="UniProtKB-KW"/>
</dbReference>
<evidence type="ECO:0000313" key="3">
    <source>
        <dbReference type="EMBL" id="GAA2524669.1"/>
    </source>
</evidence>
<evidence type="ECO:0000256" key="2">
    <source>
        <dbReference type="SAM" id="Phobius"/>
    </source>
</evidence>
<feature type="transmembrane region" description="Helical" evidence="2">
    <location>
        <begin position="144"/>
        <end position="162"/>
    </location>
</feature>
<gene>
    <name evidence="3" type="ORF">GCM10010201_24030</name>
</gene>
<comment type="caution">
    <text evidence="3">The sequence shown here is derived from an EMBL/GenBank/DDBJ whole genome shotgun (WGS) entry which is preliminary data.</text>
</comment>
<keyword evidence="2" id="KW-1133">Transmembrane helix</keyword>
<feature type="transmembrane region" description="Helical" evidence="2">
    <location>
        <begin position="226"/>
        <end position="244"/>
    </location>
</feature>
<keyword evidence="2" id="KW-0812">Transmembrane</keyword>
<feature type="transmembrane region" description="Helical" evidence="2">
    <location>
        <begin position="348"/>
        <end position="366"/>
    </location>
</feature>
<sequence length="615" mass="64466">MVDAVTSTASPRDARQTPDIDSPAPTGPPDQTPRPPTIAAPRWWQRPVVRDVGVALLFLAGAAAVLSGLLRDPNGRWLALNPEDQTLYEWFLAVDTGFWSGEVDLVTDRLNAPDGVNLLTNTTVIALGLLFTPVTWAFGAPVSFALIATLNLAGTAFAWHLLLARGLLLTRGAAMAGGALCGFGPGIISQNNSHLHMTAQWLTPVIVWCVLALARSSRPDQPRTNAWWTASFGLAAVVTVQIFIGEEVLFLTAVTLLLVTLGYTAARPRLARRLAPRFVGGIVLAAVAALVPLAYPLWTQFFGPQGVRDGIFSASYFSADLASWPAFSALSLAGSPGAADLTTGPAEYNAFVGWPLLALAVACAIWQRRDAAVATCGAAALGMALLSLGPTVVVNGHRTAIPGPYALIDGAPLVDGALPMRFALAALPLLAVIIAVAIDRAAAARRPLVRYGVPVAALAALLPAAPLPLPTEARPPLPEFIAGGHWRQCVPEGGVLVPVPLATPPEPGPMRWATAAHATFGMPQGFFIGPYGENGTGTMGIHPRPTSQLLTKALDGEPVTVTPADRAAAQEDVRYWAADCVALADGTAGGPEARVVLEQLFGPGTRIADAWTWRL</sequence>
<dbReference type="Proteomes" id="UP001499978">
    <property type="component" value="Unassembled WGS sequence"/>
</dbReference>
<evidence type="ECO:0000313" key="4">
    <source>
        <dbReference type="Proteomes" id="UP001499978"/>
    </source>
</evidence>
<protein>
    <submittedName>
        <fullName evidence="3">Glycosyl transferase</fullName>
    </submittedName>
</protein>
<feature type="compositionally biased region" description="Polar residues" evidence="1">
    <location>
        <begin position="1"/>
        <end position="10"/>
    </location>
</feature>